<dbReference type="InterPro" id="IPR036065">
    <property type="entry name" value="BolA-like_sf"/>
</dbReference>
<protein>
    <recommendedName>
        <fullName evidence="7">BolA-like protein 3</fullName>
    </recommendedName>
</protein>
<gene>
    <name evidence="4" type="ORF">OKA104_LOCUS2832</name>
    <name evidence="5" type="ORF">OXD698_LOCUS26108</name>
    <name evidence="3" type="ORF">VCS650_LOCUS33418</name>
</gene>
<proteinExistence type="inferred from homology"/>
<dbReference type="Proteomes" id="UP000663891">
    <property type="component" value="Unassembled WGS sequence"/>
</dbReference>
<dbReference type="EMBL" id="CAJOAY010000079">
    <property type="protein sequence ID" value="CAF3525507.1"/>
    <property type="molecule type" value="Genomic_DNA"/>
</dbReference>
<dbReference type="EMBL" id="CAJOAZ010002565">
    <property type="protein sequence ID" value="CAF3940656.1"/>
    <property type="molecule type" value="Genomic_DNA"/>
</dbReference>
<dbReference type="InterPro" id="IPR052275">
    <property type="entry name" value="Mt_Fe-S_assembly_factor"/>
</dbReference>
<evidence type="ECO:0008006" key="7">
    <source>
        <dbReference type="Google" id="ProtNLM"/>
    </source>
</evidence>
<dbReference type="Gene3D" id="3.30.300.90">
    <property type="entry name" value="BolA-like"/>
    <property type="match status" value="1"/>
</dbReference>
<evidence type="ECO:0000313" key="5">
    <source>
        <dbReference type="EMBL" id="CAF3940656.1"/>
    </source>
</evidence>
<evidence type="ECO:0000256" key="2">
    <source>
        <dbReference type="RuleBase" id="RU003860"/>
    </source>
</evidence>
<evidence type="ECO:0000313" key="4">
    <source>
        <dbReference type="EMBL" id="CAF3525507.1"/>
    </source>
</evidence>
<dbReference type="Proteomes" id="UP000663881">
    <property type="component" value="Unassembled WGS sequence"/>
</dbReference>
<dbReference type="PANTHER" id="PTHR46188">
    <property type="entry name" value="BOLA-LIKE PROTEIN 3"/>
    <property type="match status" value="1"/>
</dbReference>
<dbReference type="Proteomes" id="UP000663844">
    <property type="component" value="Unassembled WGS sequence"/>
</dbReference>
<reference evidence="4" key="1">
    <citation type="submission" date="2021-02" db="EMBL/GenBank/DDBJ databases">
        <authorList>
            <person name="Nowell W R."/>
        </authorList>
    </citation>
    <scope>NUCLEOTIDE SEQUENCE</scope>
</reference>
<dbReference type="Pfam" id="PF01722">
    <property type="entry name" value="BolA"/>
    <property type="match status" value="1"/>
</dbReference>
<dbReference type="SUPFAM" id="SSF82657">
    <property type="entry name" value="BolA-like"/>
    <property type="match status" value="1"/>
</dbReference>
<dbReference type="InterPro" id="IPR002634">
    <property type="entry name" value="BolA"/>
</dbReference>
<evidence type="ECO:0000313" key="6">
    <source>
        <dbReference type="Proteomes" id="UP000663881"/>
    </source>
</evidence>
<organism evidence="4 6">
    <name type="scientific">Adineta steineri</name>
    <dbReference type="NCBI Taxonomy" id="433720"/>
    <lineage>
        <taxon>Eukaryota</taxon>
        <taxon>Metazoa</taxon>
        <taxon>Spiralia</taxon>
        <taxon>Gnathifera</taxon>
        <taxon>Rotifera</taxon>
        <taxon>Eurotatoria</taxon>
        <taxon>Bdelloidea</taxon>
        <taxon>Adinetida</taxon>
        <taxon>Adinetidae</taxon>
        <taxon>Adineta</taxon>
    </lineage>
</organism>
<sequence length="122" mass="13657">MFLSFANRFRLSNLIANQNAINIFRYANVNAPSSSSSSQTDGETKLNEILKKRFPDARLVDVKDTSSGCGASYEIIVVTDEFAKMRTVNQHRLVSDALSKQLPNIHAIRIFTGTDEKQFLDS</sequence>
<name>A0A818IQR4_9BILA</name>
<dbReference type="PANTHER" id="PTHR46188:SF1">
    <property type="entry name" value="BOLA-LIKE PROTEIN 3"/>
    <property type="match status" value="1"/>
</dbReference>
<evidence type="ECO:0000256" key="1">
    <source>
        <dbReference type="ARBA" id="ARBA00005578"/>
    </source>
</evidence>
<accession>A0A818IQR4</accession>
<comment type="caution">
    <text evidence="4">The sequence shown here is derived from an EMBL/GenBank/DDBJ whole genome shotgun (WGS) entry which is preliminary data.</text>
</comment>
<dbReference type="AlphaFoldDB" id="A0A818IQR4"/>
<dbReference type="GO" id="GO:0005759">
    <property type="term" value="C:mitochondrial matrix"/>
    <property type="evidence" value="ECO:0007669"/>
    <property type="project" value="TreeGrafter"/>
</dbReference>
<dbReference type="OrthoDB" id="203381at2759"/>
<comment type="similarity">
    <text evidence="1 2">Belongs to the BolA/IbaG family.</text>
</comment>
<dbReference type="EMBL" id="CAJNON010000649">
    <property type="protein sequence ID" value="CAF1344587.1"/>
    <property type="molecule type" value="Genomic_DNA"/>
</dbReference>
<evidence type="ECO:0000313" key="3">
    <source>
        <dbReference type="EMBL" id="CAF1344587.1"/>
    </source>
</evidence>